<evidence type="ECO:0000313" key="2">
    <source>
        <dbReference type="Proteomes" id="UP000199533"/>
    </source>
</evidence>
<proteinExistence type="predicted"/>
<accession>A0A1I4CB11</accession>
<reference evidence="2" key="1">
    <citation type="submission" date="2016-10" db="EMBL/GenBank/DDBJ databases">
        <authorList>
            <person name="Varghese N."/>
            <person name="Submissions S."/>
        </authorList>
    </citation>
    <scope>NUCLEOTIDE SEQUENCE [LARGE SCALE GENOMIC DNA]</scope>
    <source>
        <strain evidence="2">Nm69</strain>
    </source>
</reference>
<dbReference type="OrthoDB" id="7059994at2"/>
<evidence type="ECO:0000313" key="1">
    <source>
        <dbReference type="EMBL" id="SFK77507.1"/>
    </source>
</evidence>
<protein>
    <recommendedName>
        <fullName evidence="3">DNA polymerase family A</fullName>
    </recommendedName>
</protein>
<gene>
    <name evidence="1" type="ORF">SAMN05216302_10154</name>
</gene>
<evidence type="ECO:0008006" key="3">
    <source>
        <dbReference type="Google" id="ProtNLM"/>
    </source>
</evidence>
<dbReference type="EMBL" id="FOSP01000015">
    <property type="protein sequence ID" value="SFK77507.1"/>
    <property type="molecule type" value="Genomic_DNA"/>
</dbReference>
<name>A0A1I4CB11_9PROT</name>
<dbReference type="Proteomes" id="UP000199533">
    <property type="component" value="Unassembled WGS sequence"/>
</dbReference>
<dbReference type="RefSeq" id="WP_090699848.1">
    <property type="nucleotide sequence ID" value="NZ_FOSP01000015.1"/>
</dbReference>
<organism evidence="1 2">
    <name type="scientific">Nitrosomonas aestuarii</name>
    <dbReference type="NCBI Taxonomy" id="52441"/>
    <lineage>
        <taxon>Bacteria</taxon>
        <taxon>Pseudomonadati</taxon>
        <taxon>Pseudomonadota</taxon>
        <taxon>Betaproteobacteria</taxon>
        <taxon>Nitrosomonadales</taxon>
        <taxon>Nitrosomonadaceae</taxon>
        <taxon>Nitrosomonas</taxon>
    </lineage>
</organism>
<dbReference type="AlphaFoldDB" id="A0A1I4CB11"/>
<dbReference type="STRING" id="52441.SAMN05216302_10154"/>
<keyword evidence="2" id="KW-1185">Reference proteome</keyword>
<sequence>MNNIDLEYRIAKAIELDNSELFDVHTWSEYPEVNQCLNFIYHEFINNSFKGNEKIRKKHIKVIILDLYVKWLKDPTMYSSFYRAHWYYDDLESRYNKLHISKLTCKIVDALEKLEYIHPIAKGHNGRRSGKKSHMSRMRTTDKLIDLIVNKHRIKPEMIERFPTTECIILRDYNESKKRQINIPYNDTDNPQIEQWRIDLCAHNNLLRKTFIDIPMCPPDGIPTKSQDGKTIKISRHEKFVSRIFNNGNWENGGRFYGGWWQRIPSEWRTRIRIFNTPVTEIDYSGLHIVLLYAMVGITYTDDPYRIEELEHSERMRELLKPILLASINAEDKDSARKAIQREINFNPDEFGWVKNEGLNISDIIDTFTNQHSPIKDYFFSGSGIRLQNIDSIIAEKVINYFTQKSVVVLCIHDSFVIGADKADELKLVMENAFNEALGELDLNLNQPPKISLEGLGIDQWHTILSHPEWVELRDLYLFKDKHNYPEWNERMESFKQRKFEDYYVPEADLKN</sequence>